<reference evidence="2 3" key="1">
    <citation type="submission" date="2023-08" db="EMBL/GenBank/DDBJ databases">
        <authorList>
            <person name="Palmer J.M."/>
        </authorList>
    </citation>
    <scope>NUCLEOTIDE SEQUENCE [LARGE SCALE GENOMIC DNA]</scope>
    <source>
        <strain evidence="2 3">TWF481</strain>
    </source>
</reference>
<feature type="region of interest" description="Disordered" evidence="1">
    <location>
        <begin position="97"/>
        <end position="454"/>
    </location>
</feature>
<sequence length="454" mass="48485">MPKVTVEVDLPSQGSSHRVVSSSSSSKQPPATPRSKSELVQEIKGIYKGTENFSVESIPNRRCKGRAPFSQDTIIEMRRAVDRLEELNEGIKRIHLEEEKNARSSPRHTNLIPAPSSSPMESEPYTPSRAGSLREKFLEQSRGQELLEPRTASHHSGGSTRESPSRQQRSSLVSSSGRVNSTTHSPAHVSRLSSVSEEPSGLSPRGSGKSSSSYIEHPSEASIKSARQVNMTEYGPLSGSKATPISYAGHPSTSSVKHSSRVSGVDQSSGSRVPSGSMEHPSMSSIKHSSRAPVGQSSGSRLQSSSAAHPSSASVKQPSRVLYIERSTTGEERRSYIDIPSRTSSVKHSSHVSTGSKLQSSRSKAPADYAEHPSISSVKHSSQASGVERSPKGKAPASYVEHPSSSSVKHSSRASRVEHPSTAPVTSEKGPSSYVEHSSNSTVRGPNKLSSGVE</sequence>
<dbReference type="Proteomes" id="UP001370758">
    <property type="component" value="Unassembled WGS sequence"/>
</dbReference>
<evidence type="ECO:0000256" key="1">
    <source>
        <dbReference type="SAM" id="MobiDB-lite"/>
    </source>
</evidence>
<feature type="compositionally biased region" description="Low complexity" evidence="1">
    <location>
        <begin position="252"/>
        <end position="265"/>
    </location>
</feature>
<feature type="region of interest" description="Disordered" evidence="1">
    <location>
        <begin position="1"/>
        <end position="39"/>
    </location>
</feature>
<dbReference type="AlphaFoldDB" id="A0AAV9W1N2"/>
<protein>
    <submittedName>
        <fullName evidence="2">Uncharacterized protein</fullName>
    </submittedName>
</protein>
<feature type="compositionally biased region" description="Polar residues" evidence="1">
    <location>
        <begin position="435"/>
        <end position="454"/>
    </location>
</feature>
<keyword evidence="3" id="KW-1185">Reference proteome</keyword>
<evidence type="ECO:0000313" key="3">
    <source>
        <dbReference type="Proteomes" id="UP001370758"/>
    </source>
</evidence>
<name>A0AAV9W1N2_9PEZI</name>
<feature type="compositionally biased region" description="Low complexity" evidence="1">
    <location>
        <begin position="341"/>
        <end position="357"/>
    </location>
</feature>
<dbReference type="EMBL" id="JAVHJL010000007">
    <property type="protein sequence ID" value="KAK6500350.1"/>
    <property type="molecule type" value="Genomic_DNA"/>
</dbReference>
<feature type="compositionally biased region" description="Low complexity" evidence="1">
    <location>
        <begin position="200"/>
        <end position="213"/>
    </location>
</feature>
<evidence type="ECO:0000313" key="2">
    <source>
        <dbReference type="EMBL" id="KAK6500350.1"/>
    </source>
</evidence>
<gene>
    <name evidence="2" type="ORF">TWF481_010694</name>
</gene>
<feature type="compositionally biased region" description="Polar residues" evidence="1">
    <location>
        <begin position="374"/>
        <end position="385"/>
    </location>
</feature>
<feature type="compositionally biased region" description="Low complexity" evidence="1">
    <location>
        <begin position="113"/>
        <end position="128"/>
    </location>
</feature>
<proteinExistence type="predicted"/>
<feature type="compositionally biased region" description="Low complexity" evidence="1">
    <location>
        <begin position="295"/>
        <end position="314"/>
    </location>
</feature>
<feature type="compositionally biased region" description="Low complexity" evidence="1">
    <location>
        <begin position="165"/>
        <end position="181"/>
    </location>
</feature>
<feature type="compositionally biased region" description="Low complexity" evidence="1">
    <location>
        <begin position="12"/>
        <end position="26"/>
    </location>
</feature>
<comment type="caution">
    <text evidence="2">The sequence shown here is derived from an EMBL/GenBank/DDBJ whole genome shotgun (WGS) entry which is preliminary data.</text>
</comment>
<organism evidence="2 3">
    <name type="scientific">Arthrobotrys musiformis</name>
    <dbReference type="NCBI Taxonomy" id="47236"/>
    <lineage>
        <taxon>Eukaryota</taxon>
        <taxon>Fungi</taxon>
        <taxon>Dikarya</taxon>
        <taxon>Ascomycota</taxon>
        <taxon>Pezizomycotina</taxon>
        <taxon>Orbiliomycetes</taxon>
        <taxon>Orbiliales</taxon>
        <taxon>Orbiliaceae</taxon>
        <taxon>Arthrobotrys</taxon>
    </lineage>
</organism>
<accession>A0AAV9W1N2</accession>